<comment type="caution">
    <text evidence="2">The sequence shown here is derived from an EMBL/GenBank/DDBJ whole genome shotgun (WGS) entry which is preliminary data.</text>
</comment>
<organism evidence="2 3">
    <name type="scientific">Pseudorhizobium pelagicum</name>
    <dbReference type="NCBI Taxonomy" id="1509405"/>
    <lineage>
        <taxon>Bacteria</taxon>
        <taxon>Pseudomonadati</taxon>
        <taxon>Pseudomonadota</taxon>
        <taxon>Alphaproteobacteria</taxon>
        <taxon>Hyphomicrobiales</taxon>
        <taxon>Rhizobiaceae</taxon>
        <taxon>Rhizobium/Agrobacterium group</taxon>
        <taxon>Pseudorhizobium</taxon>
    </lineage>
</organism>
<gene>
    <name evidence="2" type="ORF">GV68_08835</name>
</gene>
<keyword evidence="1" id="KW-0812">Transmembrane</keyword>
<dbReference type="AlphaFoldDB" id="A0A922P2Y5"/>
<keyword evidence="1" id="KW-1133">Transmembrane helix</keyword>
<feature type="transmembrane region" description="Helical" evidence="1">
    <location>
        <begin position="47"/>
        <end position="74"/>
    </location>
</feature>
<keyword evidence="3" id="KW-1185">Reference proteome</keyword>
<name>A0A922P2Y5_9HYPH</name>
<evidence type="ECO:0000313" key="2">
    <source>
        <dbReference type="EMBL" id="KEQ05624.1"/>
    </source>
</evidence>
<proteinExistence type="predicted"/>
<protein>
    <submittedName>
        <fullName evidence="2">Uncharacterized protein</fullName>
    </submittedName>
</protein>
<reference evidence="2 3" key="1">
    <citation type="submission" date="2014-06" db="EMBL/GenBank/DDBJ databases">
        <title>Rhizobium pelagicum/R2-400B4.</title>
        <authorList>
            <person name="Kimes N.E."/>
            <person name="Lopez-Perez M."/>
        </authorList>
    </citation>
    <scope>NUCLEOTIDE SEQUENCE [LARGE SCALE GENOMIC DNA]</scope>
    <source>
        <strain evidence="2 3">R2-400B4</strain>
    </source>
</reference>
<dbReference type="Proteomes" id="UP000052167">
    <property type="component" value="Unassembled WGS sequence"/>
</dbReference>
<dbReference type="EMBL" id="JOKJ01000019">
    <property type="protein sequence ID" value="KEQ05624.1"/>
    <property type="molecule type" value="Genomic_DNA"/>
</dbReference>
<keyword evidence="1" id="KW-0472">Membrane</keyword>
<accession>A0A922P2Y5</accession>
<sequence length="150" mass="17520">MNLPYYLVVTDEVTYADSKHFRIRINPKYRDNEPLIVHEYEHIKQQYFFMATMLLTGVIAYFMGYTLAAIYFAIFSVTTKDLLYTFVRPLRYYFEVKAYAAQLKQLEYEHGSAVVHDNAMTFAEALTTGYNLNVTKGKAFKDIVTAYLDL</sequence>
<dbReference type="RefSeq" id="WP_037189880.1">
    <property type="nucleotide sequence ID" value="NZ_JOKJ01000019.1"/>
</dbReference>
<evidence type="ECO:0000313" key="3">
    <source>
        <dbReference type="Proteomes" id="UP000052167"/>
    </source>
</evidence>
<evidence type="ECO:0000256" key="1">
    <source>
        <dbReference type="SAM" id="Phobius"/>
    </source>
</evidence>